<dbReference type="Gene3D" id="3.40.50.1820">
    <property type="entry name" value="alpha/beta hydrolase"/>
    <property type="match status" value="1"/>
</dbReference>
<feature type="compositionally biased region" description="Low complexity" evidence="1">
    <location>
        <begin position="344"/>
        <end position="356"/>
    </location>
</feature>
<dbReference type="PANTHER" id="PTHR42103">
    <property type="entry name" value="ALPHA/BETA-HYDROLASES SUPERFAMILY PROTEIN"/>
    <property type="match status" value="1"/>
</dbReference>
<organism evidence="3 4">
    <name type="scientific">Hohenbuehelia grisea</name>
    <dbReference type="NCBI Taxonomy" id="104357"/>
    <lineage>
        <taxon>Eukaryota</taxon>
        <taxon>Fungi</taxon>
        <taxon>Dikarya</taxon>
        <taxon>Basidiomycota</taxon>
        <taxon>Agaricomycotina</taxon>
        <taxon>Agaricomycetes</taxon>
        <taxon>Agaricomycetidae</taxon>
        <taxon>Agaricales</taxon>
        <taxon>Pleurotineae</taxon>
        <taxon>Pleurotaceae</taxon>
        <taxon>Hohenbuehelia</taxon>
    </lineage>
</organism>
<evidence type="ECO:0000256" key="1">
    <source>
        <dbReference type="SAM" id="MobiDB-lite"/>
    </source>
</evidence>
<feature type="compositionally biased region" description="Basic and acidic residues" evidence="1">
    <location>
        <begin position="320"/>
        <end position="338"/>
    </location>
</feature>
<dbReference type="InterPro" id="IPR000073">
    <property type="entry name" value="AB_hydrolase_1"/>
</dbReference>
<feature type="compositionally biased region" description="Basic and acidic residues" evidence="1">
    <location>
        <begin position="799"/>
        <end position="813"/>
    </location>
</feature>
<feature type="compositionally biased region" description="Low complexity" evidence="1">
    <location>
        <begin position="563"/>
        <end position="611"/>
    </location>
</feature>
<feature type="domain" description="AB hydrolase-1" evidence="2">
    <location>
        <begin position="60"/>
        <end position="128"/>
    </location>
</feature>
<dbReference type="PANTHER" id="PTHR42103:SF2">
    <property type="entry name" value="AB HYDROLASE-1 DOMAIN-CONTAINING PROTEIN"/>
    <property type="match status" value="1"/>
</dbReference>
<comment type="caution">
    <text evidence="3">The sequence shown here is derived from an EMBL/GenBank/DDBJ whole genome shotgun (WGS) entry which is preliminary data.</text>
</comment>
<gene>
    <name evidence="3" type="ORF">HGRIS_003774</name>
</gene>
<reference evidence="4" key="1">
    <citation type="submission" date="2024-06" db="EMBL/GenBank/DDBJ databases">
        <title>Multi-omics analyses provide insights into the biosynthesis of the anticancer antibiotic pleurotin in Hohenbuehelia grisea.</title>
        <authorList>
            <person name="Weaver J.A."/>
            <person name="Alberti F."/>
        </authorList>
    </citation>
    <scope>NUCLEOTIDE SEQUENCE [LARGE SCALE GENOMIC DNA]</scope>
    <source>
        <strain evidence="4">T-177</strain>
    </source>
</reference>
<dbReference type="InterPro" id="IPR029058">
    <property type="entry name" value="AB_hydrolase_fold"/>
</dbReference>
<feature type="compositionally biased region" description="Basic and acidic residues" evidence="1">
    <location>
        <begin position="657"/>
        <end position="670"/>
    </location>
</feature>
<name>A0ABR3JGG2_9AGAR</name>
<feature type="region of interest" description="Disordered" evidence="1">
    <location>
        <begin position="638"/>
        <end position="842"/>
    </location>
</feature>
<feature type="compositionally biased region" description="Polar residues" evidence="1">
    <location>
        <begin position="295"/>
        <end position="319"/>
    </location>
</feature>
<feature type="compositionally biased region" description="Polar residues" evidence="1">
    <location>
        <begin position="493"/>
        <end position="521"/>
    </location>
</feature>
<feature type="compositionally biased region" description="Basic and acidic residues" evidence="1">
    <location>
        <begin position="820"/>
        <end position="837"/>
    </location>
</feature>
<dbReference type="Proteomes" id="UP001556367">
    <property type="component" value="Unassembled WGS sequence"/>
</dbReference>
<evidence type="ECO:0000259" key="2">
    <source>
        <dbReference type="Pfam" id="PF00561"/>
    </source>
</evidence>
<feature type="compositionally biased region" description="Pro residues" evidence="1">
    <location>
        <begin position="388"/>
        <end position="406"/>
    </location>
</feature>
<feature type="compositionally biased region" description="Acidic residues" evidence="1">
    <location>
        <begin position="638"/>
        <end position="649"/>
    </location>
</feature>
<proteinExistence type="predicted"/>
<feature type="region of interest" description="Disordered" evidence="1">
    <location>
        <begin position="292"/>
        <end position="611"/>
    </location>
</feature>
<dbReference type="Pfam" id="PF00561">
    <property type="entry name" value="Abhydrolase_1"/>
    <property type="match status" value="1"/>
</dbReference>
<keyword evidence="4" id="KW-1185">Reference proteome</keyword>
<sequence>MTSSFMSTIDLESGISLEVELFKPPLRNPDAQGSSNKLAILLHPWSWLGGRMNDPVLNSLIPTLKSKDYHLLRFNSRGVGKSSGWPSLSGFSEGKDLEELVQWGLQQVPDVQTVIIVGYSHGSLIATLHGVLPPPIKVSHLLLSYPLGYRGLLTLFNGGTYASKLKELIQDPRSNVLVVFGDHDEFTSISKYRGWQNELESLAEAADRGTLKVVEIEGGSHFWGGRAGEDLIEAIGEWAVLSSSPFARAQACSLLAPSFFLQNSFNNTPSNMPLPDERPRASVANLIGRFEQQTKRQSLSSSTAGPNRSSSVASHNTGDSAKEELKEKREWPPRDDKPPPPIVPSSSWSRSLAAGSEVKVESKTSSPPPSRPATDQPSSTIPSAAEAAPPPATKPPAKAPSAPAPSTPSKASSAPSARSHASSAKTAPSKPAESTTKSPHSSIKSPPKSTSSLPHATPLKAQHTGQSTTSTSTSRKPTTKPHVPVTPRAKTPSRPSMGTPRLSTPSRPKTPSSARPKTPSTGLFAPTAASLAKARNAPEPKPAPVKKSTLSASVADRLSKPTAASLSKARTPAAAAAPPVRGGKAPARGTAATRGTSRPGATKPKVTKPTVPKAGAAVAGGAAVAAAVAAVGAVAADADADADLSEDQAPEPAAEAEEIHNIEEETHGEDGDVADETSELKDVPSADAEDIPEDVTPEPMEVVDEPLPVEDDAITPEAKVNDDAVHAQEGSGSSGVQGSDEHAPELASTVPKSLDLAAEDDQIDVPEDHDAPLSSASDTLVGDHVADAEAAADAAADEGDSKAGDVPTKHEEVSPVAEHTSPKIDVDEAGRIDEVKARSPTADGDDLAAMVNMLEFDVAPKFRPASISSIPDEIVQEIPDEE</sequence>
<evidence type="ECO:0000313" key="4">
    <source>
        <dbReference type="Proteomes" id="UP001556367"/>
    </source>
</evidence>
<feature type="compositionally biased region" description="Low complexity" evidence="1">
    <location>
        <begin position="467"/>
        <end position="487"/>
    </location>
</feature>
<dbReference type="SUPFAM" id="SSF53474">
    <property type="entry name" value="alpha/beta-Hydrolases"/>
    <property type="match status" value="1"/>
</dbReference>
<accession>A0ABR3JGG2</accession>
<feature type="compositionally biased region" description="Low complexity" evidence="1">
    <location>
        <begin position="377"/>
        <end position="387"/>
    </location>
</feature>
<evidence type="ECO:0000313" key="3">
    <source>
        <dbReference type="EMBL" id="KAL0954829.1"/>
    </source>
</evidence>
<feature type="compositionally biased region" description="Acidic residues" evidence="1">
    <location>
        <begin position="687"/>
        <end position="714"/>
    </location>
</feature>
<feature type="compositionally biased region" description="Low complexity" evidence="1">
    <location>
        <begin position="407"/>
        <end position="452"/>
    </location>
</feature>
<protein>
    <recommendedName>
        <fullName evidence="2">AB hydrolase-1 domain-containing protein</fullName>
    </recommendedName>
</protein>
<dbReference type="EMBL" id="JASNQZ010000007">
    <property type="protein sequence ID" value="KAL0954829.1"/>
    <property type="molecule type" value="Genomic_DNA"/>
</dbReference>